<dbReference type="InterPro" id="IPR017261">
    <property type="entry name" value="DNA_mismatch_repair_MutS/MSH"/>
</dbReference>
<dbReference type="SUPFAM" id="SSF53150">
    <property type="entry name" value="DNA repair protein MutS, domain II"/>
    <property type="match status" value="1"/>
</dbReference>
<dbReference type="GO" id="GO:0005829">
    <property type="term" value="C:cytosol"/>
    <property type="evidence" value="ECO:0007669"/>
    <property type="project" value="TreeGrafter"/>
</dbReference>
<dbReference type="NCBIfam" id="NF003810">
    <property type="entry name" value="PRK05399.1"/>
    <property type="match status" value="1"/>
</dbReference>
<dbReference type="Gene3D" id="1.10.1420.10">
    <property type="match status" value="2"/>
</dbReference>
<dbReference type="EMBL" id="MVJN01000007">
    <property type="protein sequence ID" value="RAP35899.1"/>
    <property type="molecule type" value="Genomic_DNA"/>
</dbReference>
<comment type="similarity">
    <text evidence="1 9 10">Belongs to the DNA mismatch repair MutS family.</text>
</comment>
<dbReference type="Gene3D" id="6.10.140.430">
    <property type="match status" value="1"/>
</dbReference>
<dbReference type="PROSITE" id="PS00486">
    <property type="entry name" value="DNA_MISMATCH_REPAIR_2"/>
    <property type="match status" value="1"/>
</dbReference>
<organism evidence="12 13">
    <name type="scientific">Legionella quinlivanii</name>
    <dbReference type="NCBI Taxonomy" id="45073"/>
    <lineage>
        <taxon>Bacteria</taxon>
        <taxon>Pseudomonadati</taxon>
        <taxon>Pseudomonadota</taxon>
        <taxon>Gammaproteobacteria</taxon>
        <taxon>Legionellales</taxon>
        <taxon>Legionellaceae</taxon>
        <taxon>Legionella</taxon>
    </lineage>
</organism>
<dbReference type="GO" id="GO:0006298">
    <property type="term" value="P:mismatch repair"/>
    <property type="evidence" value="ECO:0007669"/>
    <property type="project" value="UniProtKB-UniRule"/>
</dbReference>
<keyword evidence="7 9" id="KW-0234">DNA repair</keyword>
<dbReference type="InterPro" id="IPR007696">
    <property type="entry name" value="DNA_mismatch_repair_MutS_core"/>
</dbReference>
<dbReference type="Pfam" id="PF05188">
    <property type="entry name" value="MutS_II"/>
    <property type="match status" value="1"/>
</dbReference>
<keyword evidence="5 9" id="KW-0067">ATP-binding</keyword>
<dbReference type="FunFam" id="3.40.50.300:FF:000870">
    <property type="entry name" value="MutS protein homolog 4"/>
    <property type="match status" value="1"/>
</dbReference>
<evidence type="ECO:0000313" key="12">
    <source>
        <dbReference type="EMBL" id="RAP35899.1"/>
    </source>
</evidence>
<dbReference type="Gene3D" id="3.40.1170.10">
    <property type="entry name" value="DNA repair protein MutS, domain I"/>
    <property type="match status" value="1"/>
</dbReference>
<evidence type="ECO:0000256" key="5">
    <source>
        <dbReference type="ARBA" id="ARBA00022840"/>
    </source>
</evidence>
<gene>
    <name evidence="9" type="primary">mutS</name>
    <name evidence="12" type="ORF">B1207_09960</name>
</gene>
<dbReference type="PIRSF" id="PIRSF037677">
    <property type="entry name" value="DNA_mis_repair_Msh6"/>
    <property type="match status" value="1"/>
</dbReference>
<proteinExistence type="inferred from homology"/>
<dbReference type="SUPFAM" id="SSF48334">
    <property type="entry name" value="DNA repair protein MutS, domain III"/>
    <property type="match status" value="1"/>
</dbReference>
<dbReference type="AlphaFoldDB" id="A0A364LHT4"/>
<dbReference type="Pfam" id="PF01624">
    <property type="entry name" value="MutS_I"/>
    <property type="match status" value="1"/>
</dbReference>
<keyword evidence="4 9" id="KW-0227">DNA damage</keyword>
<keyword evidence="3 9" id="KW-0547">Nucleotide-binding</keyword>
<dbReference type="FunFam" id="1.10.1420.10:FF:000001">
    <property type="entry name" value="DNA mismatch repair protein MutS"/>
    <property type="match status" value="1"/>
</dbReference>
<dbReference type="SMART" id="SM00533">
    <property type="entry name" value="MUTSd"/>
    <property type="match status" value="1"/>
</dbReference>
<dbReference type="GO" id="GO:0003684">
    <property type="term" value="F:damaged DNA binding"/>
    <property type="evidence" value="ECO:0007669"/>
    <property type="project" value="UniProtKB-UniRule"/>
</dbReference>
<dbReference type="SUPFAM" id="SSF55271">
    <property type="entry name" value="DNA repair protein MutS, domain I"/>
    <property type="match status" value="1"/>
</dbReference>
<dbReference type="HAMAP" id="MF_00096">
    <property type="entry name" value="MutS"/>
    <property type="match status" value="1"/>
</dbReference>
<dbReference type="SUPFAM" id="SSF52540">
    <property type="entry name" value="P-loop containing nucleoside triphosphate hydrolases"/>
    <property type="match status" value="1"/>
</dbReference>
<name>A0A364LHT4_9GAMM</name>
<dbReference type="Proteomes" id="UP000249458">
    <property type="component" value="Unassembled WGS sequence"/>
</dbReference>
<dbReference type="GO" id="GO:0030983">
    <property type="term" value="F:mismatched DNA binding"/>
    <property type="evidence" value="ECO:0007669"/>
    <property type="project" value="InterPro"/>
</dbReference>
<evidence type="ECO:0000256" key="1">
    <source>
        <dbReference type="ARBA" id="ARBA00006271"/>
    </source>
</evidence>
<evidence type="ECO:0000256" key="2">
    <source>
        <dbReference type="ARBA" id="ARBA00021982"/>
    </source>
</evidence>
<dbReference type="InterPro" id="IPR027417">
    <property type="entry name" value="P-loop_NTPase"/>
</dbReference>
<dbReference type="Gene3D" id="3.30.420.110">
    <property type="entry name" value="MutS, connector domain"/>
    <property type="match status" value="1"/>
</dbReference>
<dbReference type="InterPro" id="IPR007695">
    <property type="entry name" value="DNA_mismatch_repair_MutS-lik_N"/>
</dbReference>
<accession>A0A364LHT4</accession>
<protein>
    <recommendedName>
        <fullName evidence="2 9">DNA mismatch repair protein MutS</fullName>
    </recommendedName>
</protein>
<comment type="function">
    <text evidence="8 9">This protein is involved in the repair of mismatches in DNA. It is possible that it carries out the mismatch recognition step. This protein has a weak ATPase activity.</text>
</comment>
<evidence type="ECO:0000256" key="3">
    <source>
        <dbReference type="ARBA" id="ARBA00022741"/>
    </source>
</evidence>
<evidence type="ECO:0000256" key="4">
    <source>
        <dbReference type="ARBA" id="ARBA00022763"/>
    </source>
</evidence>
<dbReference type="Pfam" id="PF05192">
    <property type="entry name" value="MutS_III"/>
    <property type="match status" value="1"/>
</dbReference>
<feature type="binding site" evidence="9">
    <location>
        <begin position="609"/>
        <end position="616"/>
    </location>
    <ligand>
        <name>ATP</name>
        <dbReference type="ChEBI" id="CHEBI:30616"/>
    </ligand>
</feature>
<evidence type="ECO:0000313" key="13">
    <source>
        <dbReference type="Proteomes" id="UP000249458"/>
    </source>
</evidence>
<dbReference type="NCBIfam" id="TIGR01070">
    <property type="entry name" value="mutS1"/>
    <property type="match status" value="1"/>
</dbReference>
<dbReference type="InterPro" id="IPR036678">
    <property type="entry name" value="MutS_con_dom_sf"/>
</dbReference>
<dbReference type="InterPro" id="IPR045076">
    <property type="entry name" value="MutS"/>
</dbReference>
<dbReference type="Pfam" id="PF00488">
    <property type="entry name" value="MutS_V"/>
    <property type="match status" value="1"/>
</dbReference>
<evidence type="ECO:0000256" key="10">
    <source>
        <dbReference type="RuleBase" id="RU003756"/>
    </source>
</evidence>
<dbReference type="GO" id="GO:0140664">
    <property type="term" value="F:ATP-dependent DNA damage sensor activity"/>
    <property type="evidence" value="ECO:0007669"/>
    <property type="project" value="InterPro"/>
</dbReference>
<feature type="domain" description="DNA mismatch repair proteins mutS family" evidence="11">
    <location>
        <begin position="683"/>
        <end position="699"/>
    </location>
</feature>
<dbReference type="Gene3D" id="3.40.50.300">
    <property type="entry name" value="P-loop containing nucleotide triphosphate hydrolases"/>
    <property type="match status" value="1"/>
</dbReference>
<dbReference type="InterPro" id="IPR005748">
    <property type="entry name" value="DNA_mismatch_repair_MutS"/>
</dbReference>
<dbReference type="CDD" id="cd03284">
    <property type="entry name" value="ABC_MutS1"/>
    <property type="match status" value="1"/>
</dbReference>
<sequence>MSVTHTPMMQQYLRIKADYPDMLLFYRMGDFYELFFDDARRAAQLLDLTLTHRGQSADKPIPMAGVPYHAVENYLARLVKKGESVAICEQTGDPATSKGPVERQVTRIITPGTLTDEALLDAKSDNLLLAIYEKAKRYGLAWVDLSGGRFHLLEAEDEEQLYAAVSRLQAAEHLLQESTSLSLPAHCCVKPRPHWDFDLNKAKELFAEQFEVASLHAFGEKNYQLALVAAGCLLSYLKTTQRQALPHLKQITLENNEDYLHVDAATQKHLELFENYQGGRENSLLAVLDHTVNPMGSRLLKRWLGRPLRNLSTITQRQDSIRELSEKQQITSLQSLLKQICDVERIVSRIALGSARPRDLVHLRQSLSLLPEFVRNLQNNTSTLLQQITQGLAPQAELLNLLMQAIIDNPPMLIRDGGVIAPGFDDELDELRALSENANGKLNEFELAEKQRTGLSTLKFGYNRVQGYYIELSRNQSDKAPDYYQRKQTLKGVERYITPELKTFEEKVLSAQVKALAREKWLYENLLALLLDHIKPLSQFADAISQLDVLVNLADRASLYNWTCPGFIDQQGIHIVAGRHPVIELIRQEQFIANDLTLEPQKNMLLITGPNMGGKSTYMRQTALIVLLAHIGSYVPAARVHLSLIDKIFTRIGASDDLASGRSTFMVEMTETAHILRQATANSLVLIDEIGRGTSTYDGMALAYAVCVHLAHTIKAFTLFSTHYFELTSLPDQYPCIINKHLQVKLIEGKIVFLYHIEDGCTDRSYGLEVAQLAGLPVEVLELAKMHLHEIQQATPPSVFTEISKPAPMPEYVHSILNRLSRIEPDNLTAKQALELIYQLKDDHTLSSEERVNP</sequence>
<dbReference type="InterPro" id="IPR007860">
    <property type="entry name" value="DNA_mmatch_repair_MutS_con_dom"/>
</dbReference>
<reference evidence="12 13" key="1">
    <citation type="submission" date="2017-02" db="EMBL/GenBank/DDBJ databases">
        <title>Legionella quilivanii strain from human: case report and whole genome sequencing analysis.</title>
        <authorList>
            <person name="Lalancette C."/>
            <person name="Leduc J.-M."/>
            <person name="Levesque S."/>
            <person name="Fournier E."/>
            <person name="Saoud J."/>
            <person name="Faucher S.P."/>
            <person name="Bernard K."/>
            <person name="Martineau C."/>
            <person name="Longtin J."/>
        </authorList>
    </citation>
    <scope>NUCLEOTIDE SEQUENCE [LARGE SCALE GENOMIC DNA]</scope>
    <source>
        <strain evidence="12 13">ID143958</strain>
    </source>
</reference>
<comment type="caution">
    <text evidence="12">The sequence shown here is derived from an EMBL/GenBank/DDBJ whole genome shotgun (WGS) entry which is preliminary data.</text>
</comment>
<evidence type="ECO:0000256" key="8">
    <source>
        <dbReference type="ARBA" id="ARBA00024647"/>
    </source>
</evidence>
<evidence type="ECO:0000256" key="9">
    <source>
        <dbReference type="HAMAP-Rule" id="MF_00096"/>
    </source>
</evidence>
<evidence type="ECO:0000259" key="11">
    <source>
        <dbReference type="PROSITE" id="PS00486"/>
    </source>
</evidence>
<dbReference type="SMART" id="SM00534">
    <property type="entry name" value="MUTSac"/>
    <property type="match status" value="1"/>
</dbReference>
<evidence type="ECO:0000256" key="7">
    <source>
        <dbReference type="ARBA" id="ARBA00023204"/>
    </source>
</evidence>
<dbReference type="PANTHER" id="PTHR11361:SF34">
    <property type="entry name" value="DNA MISMATCH REPAIR PROTEIN MSH1, MITOCHONDRIAL"/>
    <property type="match status" value="1"/>
</dbReference>
<dbReference type="PANTHER" id="PTHR11361">
    <property type="entry name" value="DNA MISMATCH REPAIR PROTEIN MUTS FAMILY MEMBER"/>
    <property type="match status" value="1"/>
</dbReference>
<dbReference type="InterPro" id="IPR007861">
    <property type="entry name" value="DNA_mismatch_repair_MutS_clamp"/>
</dbReference>
<dbReference type="RefSeq" id="WP_112219833.1">
    <property type="nucleotide sequence ID" value="NZ_MVJN01000007.1"/>
</dbReference>
<evidence type="ECO:0000256" key="6">
    <source>
        <dbReference type="ARBA" id="ARBA00023125"/>
    </source>
</evidence>
<dbReference type="Pfam" id="PF05190">
    <property type="entry name" value="MutS_IV"/>
    <property type="match status" value="1"/>
</dbReference>
<dbReference type="InterPro" id="IPR036187">
    <property type="entry name" value="DNA_mismatch_repair_MutS_sf"/>
</dbReference>
<dbReference type="FunFam" id="3.40.1170.10:FF:000001">
    <property type="entry name" value="DNA mismatch repair protein MutS"/>
    <property type="match status" value="1"/>
</dbReference>
<keyword evidence="6 9" id="KW-0238">DNA-binding</keyword>
<dbReference type="GO" id="GO:0005524">
    <property type="term" value="F:ATP binding"/>
    <property type="evidence" value="ECO:0007669"/>
    <property type="project" value="UniProtKB-UniRule"/>
</dbReference>
<dbReference type="InterPro" id="IPR016151">
    <property type="entry name" value="DNA_mismatch_repair_MutS_N"/>
</dbReference>
<dbReference type="InterPro" id="IPR000432">
    <property type="entry name" value="DNA_mismatch_repair_MutS_C"/>
</dbReference>